<proteinExistence type="predicted"/>
<reference evidence="1 2" key="1">
    <citation type="journal article" date="2017" name="Curr. Biol.">
        <title>The Evolution of Venom by Co-option of Single-Copy Genes.</title>
        <authorList>
            <person name="Martinson E.O."/>
            <person name="Mrinalini"/>
            <person name="Kelkar Y.D."/>
            <person name="Chang C.H."/>
            <person name="Werren J.H."/>
        </authorList>
    </citation>
    <scope>NUCLEOTIDE SEQUENCE [LARGE SCALE GENOMIC DNA]</scope>
    <source>
        <strain evidence="1 2">Alberta</strain>
        <tissue evidence="1">Whole body</tissue>
    </source>
</reference>
<evidence type="ECO:0000313" key="1">
    <source>
        <dbReference type="EMBL" id="OXU18986.1"/>
    </source>
</evidence>
<protein>
    <submittedName>
        <fullName evidence="1">Uncharacterized protein</fullName>
    </submittedName>
</protein>
<organism evidence="1 2">
    <name type="scientific">Trichomalopsis sarcophagae</name>
    <dbReference type="NCBI Taxonomy" id="543379"/>
    <lineage>
        <taxon>Eukaryota</taxon>
        <taxon>Metazoa</taxon>
        <taxon>Ecdysozoa</taxon>
        <taxon>Arthropoda</taxon>
        <taxon>Hexapoda</taxon>
        <taxon>Insecta</taxon>
        <taxon>Pterygota</taxon>
        <taxon>Neoptera</taxon>
        <taxon>Endopterygota</taxon>
        <taxon>Hymenoptera</taxon>
        <taxon>Apocrita</taxon>
        <taxon>Proctotrupomorpha</taxon>
        <taxon>Chalcidoidea</taxon>
        <taxon>Pteromalidae</taxon>
        <taxon>Pteromalinae</taxon>
        <taxon>Trichomalopsis</taxon>
    </lineage>
</organism>
<evidence type="ECO:0000313" key="2">
    <source>
        <dbReference type="Proteomes" id="UP000215335"/>
    </source>
</evidence>
<sequence length="88" mass="10427">MGQIIFWKREADSDDRPEKTLNRAGVRPLRPRIPSSYYCAPTGLRDFLQRRVVDRHLGQFTSVKRTPPSFWTYEKSRVEAQKDSRMIE</sequence>
<feature type="non-terminal residue" evidence="1">
    <location>
        <position position="88"/>
    </location>
</feature>
<comment type="caution">
    <text evidence="1">The sequence shown here is derived from an EMBL/GenBank/DDBJ whole genome shotgun (WGS) entry which is preliminary data.</text>
</comment>
<keyword evidence="2" id="KW-1185">Reference proteome</keyword>
<gene>
    <name evidence="1" type="ORF">TSAR_002846</name>
</gene>
<accession>A0A232EKU4</accession>
<dbReference type="AlphaFoldDB" id="A0A232EKU4"/>
<dbReference type="EMBL" id="NNAY01003701">
    <property type="protein sequence ID" value="OXU18986.1"/>
    <property type="molecule type" value="Genomic_DNA"/>
</dbReference>
<name>A0A232EKU4_9HYME</name>
<dbReference type="Proteomes" id="UP000215335">
    <property type="component" value="Unassembled WGS sequence"/>
</dbReference>